<dbReference type="PANTHER" id="PTHR24422">
    <property type="entry name" value="CHEMOTAXIS PROTEIN METHYLTRANSFERASE"/>
    <property type="match status" value="1"/>
</dbReference>
<feature type="coiled-coil region" evidence="2">
    <location>
        <begin position="555"/>
        <end position="582"/>
    </location>
</feature>
<dbReference type="SMART" id="SM00086">
    <property type="entry name" value="PAC"/>
    <property type="match status" value="3"/>
</dbReference>
<dbReference type="RefSeq" id="WP_183439259.1">
    <property type="nucleotide sequence ID" value="NZ_JACHXD010000001.1"/>
</dbReference>
<dbReference type="InterPro" id="IPR000700">
    <property type="entry name" value="PAS-assoc_C"/>
</dbReference>
<dbReference type="GO" id="GO:0000156">
    <property type="term" value="F:phosphorelay response regulator activity"/>
    <property type="evidence" value="ECO:0007669"/>
    <property type="project" value="InterPro"/>
</dbReference>
<feature type="domain" description="PAC" evidence="4">
    <location>
        <begin position="792"/>
        <end position="844"/>
    </location>
</feature>
<name>A0A7W5FSJ7_9BURK</name>
<comment type="caution">
    <text evidence="7">The sequence shown here is derived from an EMBL/GenBank/DDBJ whole genome shotgun (WGS) entry which is preliminary data.</text>
</comment>
<dbReference type="InterPro" id="IPR035909">
    <property type="entry name" value="CheB_C"/>
</dbReference>
<evidence type="ECO:0000313" key="8">
    <source>
        <dbReference type="Proteomes" id="UP000541535"/>
    </source>
</evidence>
<dbReference type="GO" id="GO:0005737">
    <property type="term" value="C:cytoplasm"/>
    <property type="evidence" value="ECO:0007669"/>
    <property type="project" value="InterPro"/>
</dbReference>
<evidence type="ECO:0000256" key="2">
    <source>
        <dbReference type="SAM" id="Coils"/>
    </source>
</evidence>
<proteinExistence type="predicted"/>
<dbReference type="InterPro" id="IPR000014">
    <property type="entry name" value="PAS"/>
</dbReference>
<accession>A0A7W5FSJ7</accession>
<dbReference type="InterPro" id="IPR029063">
    <property type="entry name" value="SAM-dependent_MTases_sf"/>
</dbReference>
<dbReference type="InterPro" id="IPR022642">
    <property type="entry name" value="CheR_C"/>
</dbReference>
<reference evidence="7 8" key="1">
    <citation type="submission" date="2020-08" db="EMBL/GenBank/DDBJ databases">
        <title>Genomic Encyclopedia of Type Strains, Phase III (KMG-III): the genomes of soil and plant-associated and newly described type strains.</title>
        <authorList>
            <person name="Whitman W."/>
        </authorList>
    </citation>
    <scope>NUCLEOTIDE SEQUENCE [LARGE SCALE GENOMIC DNA]</scope>
    <source>
        <strain evidence="7 8">CECT 8897</strain>
    </source>
</reference>
<dbReference type="PROSITE" id="PS50113">
    <property type="entry name" value="PAC"/>
    <property type="match status" value="2"/>
</dbReference>
<evidence type="ECO:0000256" key="1">
    <source>
        <dbReference type="PROSITE-ProRule" id="PRU00050"/>
    </source>
</evidence>
<dbReference type="EMBL" id="JACHXD010000001">
    <property type="protein sequence ID" value="MBB3117293.1"/>
    <property type="molecule type" value="Genomic_DNA"/>
</dbReference>
<dbReference type="PROSITE" id="PS50122">
    <property type="entry name" value="CHEB"/>
    <property type="match status" value="1"/>
</dbReference>
<dbReference type="Pfam" id="PF01739">
    <property type="entry name" value="CheR"/>
    <property type="match status" value="1"/>
</dbReference>
<dbReference type="GO" id="GO:0006935">
    <property type="term" value="P:chemotaxis"/>
    <property type="evidence" value="ECO:0007669"/>
    <property type="project" value="UniProtKB-UniRule"/>
</dbReference>
<dbReference type="InterPro" id="IPR000673">
    <property type="entry name" value="Sig_transdc_resp-reg_Me-estase"/>
</dbReference>
<feature type="domain" description="CheB-type methylesterase" evidence="5">
    <location>
        <begin position="2"/>
        <end position="198"/>
    </location>
</feature>
<dbReference type="Gene3D" id="3.30.450.20">
    <property type="entry name" value="PAS domain"/>
    <property type="match status" value="4"/>
</dbReference>
<protein>
    <submittedName>
        <fullName evidence="7">PAS domain S-box-containing protein</fullName>
    </submittedName>
</protein>
<evidence type="ECO:0000313" key="7">
    <source>
        <dbReference type="EMBL" id="MBB3117293.1"/>
    </source>
</evidence>
<dbReference type="CDD" id="cd16434">
    <property type="entry name" value="CheB-CheR_fusion"/>
    <property type="match status" value="1"/>
</dbReference>
<dbReference type="GO" id="GO:0008757">
    <property type="term" value="F:S-adenosylmethionine-dependent methyltransferase activity"/>
    <property type="evidence" value="ECO:0007669"/>
    <property type="project" value="InterPro"/>
</dbReference>
<dbReference type="AlphaFoldDB" id="A0A7W5FSJ7"/>
<evidence type="ECO:0000259" key="4">
    <source>
        <dbReference type="PROSITE" id="PS50113"/>
    </source>
</evidence>
<organism evidence="7 8">
    <name type="scientific">Pseudoduganella violacea</name>
    <dbReference type="NCBI Taxonomy" id="1715466"/>
    <lineage>
        <taxon>Bacteria</taxon>
        <taxon>Pseudomonadati</taxon>
        <taxon>Pseudomonadota</taxon>
        <taxon>Betaproteobacteria</taxon>
        <taxon>Burkholderiales</taxon>
        <taxon>Oxalobacteraceae</taxon>
        <taxon>Telluria group</taxon>
        <taxon>Pseudoduganella</taxon>
    </lineage>
</organism>
<dbReference type="InterPro" id="IPR000780">
    <property type="entry name" value="CheR_MeTrfase"/>
</dbReference>
<dbReference type="SUPFAM" id="SSF55785">
    <property type="entry name" value="PYP-like sensor domain (PAS domain)"/>
    <property type="match status" value="4"/>
</dbReference>
<dbReference type="GO" id="GO:0008984">
    <property type="term" value="F:protein-glutamate methylesterase activity"/>
    <property type="evidence" value="ECO:0007669"/>
    <property type="project" value="InterPro"/>
</dbReference>
<keyword evidence="1" id="KW-0378">Hydrolase</keyword>
<dbReference type="Pfam" id="PF13596">
    <property type="entry name" value="PAS_10"/>
    <property type="match status" value="1"/>
</dbReference>
<dbReference type="Gene3D" id="3.40.50.150">
    <property type="entry name" value="Vaccinia Virus protein VP39"/>
    <property type="match status" value="1"/>
</dbReference>
<feature type="active site" evidence="1">
    <location>
        <position position="21"/>
    </location>
</feature>
<feature type="active site" evidence="1">
    <location>
        <position position="140"/>
    </location>
</feature>
<keyword evidence="1" id="KW-0145">Chemotaxis</keyword>
<dbReference type="PRINTS" id="PR00996">
    <property type="entry name" value="CHERMTFRASE"/>
</dbReference>
<dbReference type="Pfam" id="PF08447">
    <property type="entry name" value="PAS_3"/>
    <property type="match status" value="2"/>
</dbReference>
<evidence type="ECO:0000259" key="5">
    <source>
        <dbReference type="PROSITE" id="PS50122"/>
    </source>
</evidence>
<dbReference type="SUPFAM" id="SSF52738">
    <property type="entry name" value="Methylesterase CheB, C-terminal domain"/>
    <property type="match status" value="1"/>
</dbReference>
<dbReference type="SMART" id="SM00138">
    <property type="entry name" value="MeTrc"/>
    <property type="match status" value="1"/>
</dbReference>
<dbReference type="InterPro" id="IPR035965">
    <property type="entry name" value="PAS-like_dom_sf"/>
</dbReference>
<dbReference type="PROSITE" id="PS50112">
    <property type="entry name" value="PAS"/>
    <property type="match status" value="1"/>
</dbReference>
<keyword evidence="2" id="KW-0175">Coiled coil</keyword>
<dbReference type="SUPFAM" id="SSF53335">
    <property type="entry name" value="S-adenosyl-L-methionine-dependent methyltransferases"/>
    <property type="match status" value="1"/>
</dbReference>
<dbReference type="Pfam" id="PF13188">
    <property type="entry name" value="PAS_8"/>
    <property type="match status" value="1"/>
</dbReference>
<dbReference type="CDD" id="cd00130">
    <property type="entry name" value="PAS"/>
    <property type="match status" value="3"/>
</dbReference>
<gene>
    <name evidence="7" type="ORF">FHS03_000312</name>
</gene>
<evidence type="ECO:0000259" key="3">
    <source>
        <dbReference type="PROSITE" id="PS50112"/>
    </source>
</evidence>
<feature type="active site" evidence="1">
    <location>
        <position position="48"/>
    </location>
</feature>
<dbReference type="PROSITE" id="PS50123">
    <property type="entry name" value="CHER"/>
    <property type="match status" value="1"/>
</dbReference>
<dbReference type="InterPro" id="IPR050903">
    <property type="entry name" value="Bact_Chemotaxis_MeTrfase"/>
</dbReference>
<feature type="domain" description="PAC" evidence="4">
    <location>
        <begin position="670"/>
        <end position="720"/>
    </location>
</feature>
<dbReference type="Gene3D" id="3.40.50.180">
    <property type="entry name" value="Methylesterase CheB, C-terminal domain"/>
    <property type="match status" value="1"/>
</dbReference>
<dbReference type="SMART" id="SM00091">
    <property type="entry name" value="PAS"/>
    <property type="match status" value="3"/>
</dbReference>
<dbReference type="SUPFAM" id="SSF47757">
    <property type="entry name" value="Chemotaxis receptor methyltransferase CheR, N-terminal domain"/>
    <property type="match status" value="1"/>
</dbReference>
<dbReference type="InterPro" id="IPR013655">
    <property type="entry name" value="PAS_fold_3"/>
</dbReference>
<dbReference type="PANTHER" id="PTHR24422:SF27">
    <property type="entry name" value="PROTEIN-GLUTAMATE O-METHYLTRANSFERASE"/>
    <property type="match status" value="1"/>
</dbReference>
<feature type="domain" description="CheR-type methyltransferase" evidence="6">
    <location>
        <begin position="233"/>
        <end position="487"/>
    </location>
</feature>
<sequence>MPGHSRDIVSKQAPLVAIGGSAGSLDALIQFFEVLPEDCGIAFIVVVHLSPNEESLLPELLQRRCALKVIHARNNQHIFANHVYVIPPGRILTRQQDSLQVAPLDLQHGRVAVIDVLFESLAVPDHPPLAGILLSGADSDGTAGLRRIKQAGGLTLVQNPADAAQEIMPRAAIDSGCVDAVLSAGQMPALLLSSFGINATLRRPPALQALKTKHLLKPTDKEAELVHKAVQSLRRRTGRDFSYFRQIVVLRHLRRRMEITVQGKAADYLALLDTDAAEPEALLRELLISVTGFFRDPEAFDALRRHIPELFKGKGEADFVRVWVPACATGEEAYSIAMLLQEYAETLLHPPGIRVFGCDLDRSAIEKARAGLYRPVVAASVGEERLERFFLREAGGYRVRRELRQIMLFAENDVVGDPAFTCIDLVSCRNLLIYLNPEGQKRMMDVFDFALDPHGMLFLGAAEGLLNFNTAFYPLESRYRIYRRSTDPQRKTSGGGSIQRSLTMEQSAYGQAALPRKEREGPTLNQLQDQLKLLQQRLLGSVRPETAGATAQQQLQVITQELHATLEELDIHRQELRSMNAELTAVNLVLSTKLDELEQINSDLNNHMNAAAIPMVFLNRELRIMRYTPRALDLFRLIPADIGRMLSDLRNDLDYPALPSDAEHVLNGGDPIEREIRGQAGTCYFARVLPYHAQQKRIVGVVLTFFDITERKQSEAALQASEEKLRTFISATSEIVYEMSADWLEMRSLDGKNFIATTEIPRKDWIEEYIPEDEKPRVWAAIKQATAEHGYFELEHRVVRIDGSTGWVFSRAIPLFDQQGHIAKWFGTASDITERKCTEEALHDSEEQYRKLFDAIDEGFCIIEVLFDGDDKPVDYRFLQINPAVERQAGIKEPTGRWMREIAPRHEQYWFETYGRVVQTGEPVRFESEAKELGRFFDVYAFRVGDPKLRRVGILFNDISTRKRSDDALRAEESRLRLALDAAEMGCYAWYPAEDRTEADAMLLALFGLPADAALTHASAAAMIHPDDLERHEAVLRRALDPGSDGIFRDEIRVRGADGVERWLAFNGKVEFGGEPRQPVRLSGVARDVTEQRRAVPACGAKDREHP</sequence>
<evidence type="ECO:0000259" key="6">
    <source>
        <dbReference type="PROSITE" id="PS50123"/>
    </source>
</evidence>
<feature type="domain" description="PAS" evidence="3">
    <location>
        <begin position="972"/>
        <end position="1043"/>
    </location>
</feature>
<dbReference type="Proteomes" id="UP000541535">
    <property type="component" value="Unassembled WGS sequence"/>
</dbReference>
<dbReference type="NCBIfam" id="TIGR00229">
    <property type="entry name" value="sensory_box"/>
    <property type="match status" value="2"/>
</dbReference>
<dbReference type="Pfam" id="PF01339">
    <property type="entry name" value="CheB_methylest"/>
    <property type="match status" value="1"/>
</dbReference>
<dbReference type="InterPro" id="IPR001610">
    <property type="entry name" value="PAC"/>
</dbReference>
<keyword evidence="8" id="KW-1185">Reference proteome</keyword>